<gene>
    <name evidence="2" type="ORF">OIDMADRAFT_179636</name>
</gene>
<feature type="transmembrane region" description="Helical" evidence="1">
    <location>
        <begin position="17"/>
        <end position="36"/>
    </location>
</feature>
<dbReference type="EMBL" id="KN832875">
    <property type="protein sequence ID" value="KIN02380.1"/>
    <property type="molecule type" value="Genomic_DNA"/>
</dbReference>
<accession>A0A0C3HGY1</accession>
<evidence type="ECO:0000313" key="2">
    <source>
        <dbReference type="EMBL" id="KIN02380.1"/>
    </source>
</evidence>
<feature type="transmembrane region" description="Helical" evidence="1">
    <location>
        <begin position="57"/>
        <end position="79"/>
    </location>
</feature>
<dbReference type="InParanoid" id="A0A0C3HGY1"/>
<proteinExistence type="predicted"/>
<sequence length="305" mass="33951">MSSQEAAGVLSSKAEEYAVLALAISIFLVGLGLSAMEYLLLSIRCFVHKLKPTNGELIFLVSAFWSSICLFDLAFSTAIDGFISLVATADVVAKYNELRGQNYTLEKALAVNSAILLIYQIVTTWAIHLLLVTILDTVLPFILSLLRDCRGTFFGLFSRFVHRCIDLGVFAHDFIEKEGIKILVRRGWIGHRLQFMRTCSDICKFNRRYIVDGAKKGARYLAWNLTVSQDALQEVMEILQPIGDFGELGFHTSPNKVNFEAMGSGSTVNFMIEMEAYGLEGTRTDEHPDFAHVKVIGDASDESKI</sequence>
<reference evidence="3" key="2">
    <citation type="submission" date="2015-01" db="EMBL/GenBank/DDBJ databases">
        <title>Evolutionary Origins and Diversification of the Mycorrhizal Mutualists.</title>
        <authorList>
            <consortium name="DOE Joint Genome Institute"/>
            <consortium name="Mycorrhizal Genomics Consortium"/>
            <person name="Kohler A."/>
            <person name="Kuo A."/>
            <person name="Nagy L.G."/>
            <person name="Floudas D."/>
            <person name="Copeland A."/>
            <person name="Barry K.W."/>
            <person name="Cichocki N."/>
            <person name="Veneault-Fourrey C."/>
            <person name="LaButti K."/>
            <person name="Lindquist E.A."/>
            <person name="Lipzen A."/>
            <person name="Lundell T."/>
            <person name="Morin E."/>
            <person name="Murat C."/>
            <person name="Riley R."/>
            <person name="Ohm R."/>
            <person name="Sun H."/>
            <person name="Tunlid A."/>
            <person name="Henrissat B."/>
            <person name="Grigoriev I.V."/>
            <person name="Hibbett D.S."/>
            <person name="Martin F."/>
        </authorList>
    </citation>
    <scope>NUCLEOTIDE SEQUENCE [LARGE SCALE GENOMIC DNA]</scope>
    <source>
        <strain evidence="3">Zn</strain>
    </source>
</reference>
<name>A0A0C3HGY1_OIDMZ</name>
<keyword evidence="3" id="KW-1185">Reference proteome</keyword>
<organism evidence="2 3">
    <name type="scientific">Oidiodendron maius (strain Zn)</name>
    <dbReference type="NCBI Taxonomy" id="913774"/>
    <lineage>
        <taxon>Eukaryota</taxon>
        <taxon>Fungi</taxon>
        <taxon>Dikarya</taxon>
        <taxon>Ascomycota</taxon>
        <taxon>Pezizomycotina</taxon>
        <taxon>Leotiomycetes</taxon>
        <taxon>Leotiomycetes incertae sedis</taxon>
        <taxon>Myxotrichaceae</taxon>
        <taxon>Oidiodendron</taxon>
    </lineage>
</organism>
<feature type="transmembrane region" description="Helical" evidence="1">
    <location>
        <begin position="125"/>
        <end position="146"/>
    </location>
</feature>
<protein>
    <submittedName>
        <fullName evidence="2">Uncharacterized protein</fullName>
    </submittedName>
</protein>
<reference evidence="2 3" key="1">
    <citation type="submission" date="2014-04" db="EMBL/GenBank/DDBJ databases">
        <authorList>
            <consortium name="DOE Joint Genome Institute"/>
            <person name="Kuo A."/>
            <person name="Martino E."/>
            <person name="Perotto S."/>
            <person name="Kohler A."/>
            <person name="Nagy L.G."/>
            <person name="Floudas D."/>
            <person name="Copeland A."/>
            <person name="Barry K.W."/>
            <person name="Cichocki N."/>
            <person name="Veneault-Fourrey C."/>
            <person name="LaButti K."/>
            <person name="Lindquist E.A."/>
            <person name="Lipzen A."/>
            <person name="Lundell T."/>
            <person name="Morin E."/>
            <person name="Murat C."/>
            <person name="Sun H."/>
            <person name="Tunlid A."/>
            <person name="Henrissat B."/>
            <person name="Grigoriev I.V."/>
            <person name="Hibbett D.S."/>
            <person name="Martin F."/>
            <person name="Nordberg H.P."/>
            <person name="Cantor M.N."/>
            <person name="Hua S.X."/>
        </authorList>
    </citation>
    <scope>NUCLEOTIDE SEQUENCE [LARGE SCALE GENOMIC DNA]</scope>
    <source>
        <strain evidence="2 3">Zn</strain>
    </source>
</reference>
<dbReference type="AlphaFoldDB" id="A0A0C3HGY1"/>
<dbReference type="Proteomes" id="UP000054321">
    <property type="component" value="Unassembled WGS sequence"/>
</dbReference>
<keyword evidence="1" id="KW-1133">Transmembrane helix</keyword>
<evidence type="ECO:0000313" key="3">
    <source>
        <dbReference type="Proteomes" id="UP000054321"/>
    </source>
</evidence>
<keyword evidence="1" id="KW-0472">Membrane</keyword>
<keyword evidence="1" id="KW-0812">Transmembrane</keyword>
<evidence type="ECO:0000256" key="1">
    <source>
        <dbReference type="SAM" id="Phobius"/>
    </source>
</evidence>
<dbReference type="HOGENOM" id="CLU_1061922_0_0_1"/>